<feature type="domain" description="NADH:quinone oxidoreductase/Mrp antiporter transmembrane" evidence="7">
    <location>
        <begin position="130"/>
        <end position="424"/>
    </location>
</feature>
<keyword evidence="3 6" id="KW-0812">Transmembrane</keyword>
<dbReference type="GO" id="GO:0008137">
    <property type="term" value="F:NADH dehydrogenase (ubiquinone) activity"/>
    <property type="evidence" value="ECO:0007669"/>
    <property type="project" value="InterPro"/>
</dbReference>
<evidence type="ECO:0000259" key="7">
    <source>
        <dbReference type="Pfam" id="PF00361"/>
    </source>
</evidence>
<dbReference type="GO" id="GO:0005886">
    <property type="term" value="C:plasma membrane"/>
    <property type="evidence" value="ECO:0007669"/>
    <property type="project" value="UniProtKB-SubCell"/>
</dbReference>
<organism evidence="8">
    <name type="scientific">hydrothermal vent metagenome</name>
    <dbReference type="NCBI Taxonomy" id="652676"/>
    <lineage>
        <taxon>unclassified sequences</taxon>
        <taxon>metagenomes</taxon>
        <taxon>ecological metagenomes</taxon>
    </lineage>
</organism>
<dbReference type="InterPro" id="IPR003918">
    <property type="entry name" value="NADH_UbQ_OxRdtase"/>
</dbReference>
<feature type="transmembrane region" description="Helical" evidence="6">
    <location>
        <begin position="377"/>
        <end position="398"/>
    </location>
</feature>
<evidence type="ECO:0000256" key="3">
    <source>
        <dbReference type="ARBA" id="ARBA00022692"/>
    </source>
</evidence>
<feature type="transmembrane region" description="Helical" evidence="6">
    <location>
        <begin position="280"/>
        <end position="299"/>
    </location>
</feature>
<accession>A0A3B1A0I3</accession>
<dbReference type="PANTHER" id="PTHR42703:SF1">
    <property type="entry name" value="NA(+)_H(+) ANTIPORTER SUBUNIT D1"/>
    <property type="match status" value="1"/>
</dbReference>
<dbReference type="InterPro" id="IPR001750">
    <property type="entry name" value="ND/Mrp_TM"/>
</dbReference>
<keyword evidence="5 6" id="KW-0472">Membrane</keyword>
<evidence type="ECO:0000256" key="5">
    <source>
        <dbReference type="ARBA" id="ARBA00023136"/>
    </source>
</evidence>
<dbReference type="Pfam" id="PF00361">
    <property type="entry name" value="Proton_antipo_M"/>
    <property type="match status" value="1"/>
</dbReference>
<keyword evidence="4 6" id="KW-1133">Transmembrane helix</keyword>
<evidence type="ECO:0000256" key="6">
    <source>
        <dbReference type="SAM" id="Phobius"/>
    </source>
</evidence>
<feature type="transmembrane region" description="Helical" evidence="6">
    <location>
        <begin position="454"/>
        <end position="474"/>
    </location>
</feature>
<gene>
    <name evidence="8" type="ORF">MNBD_GAMMA22-643</name>
</gene>
<evidence type="ECO:0000256" key="4">
    <source>
        <dbReference type="ARBA" id="ARBA00022989"/>
    </source>
</evidence>
<dbReference type="PANTHER" id="PTHR42703">
    <property type="entry name" value="NADH DEHYDROGENASE"/>
    <property type="match status" value="1"/>
</dbReference>
<dbReference type="GO" id="GO:0042773">
    <property type="term" value="P:ATP synthesis coupled electron transport"/>
    <property type="evidence" value="ECO:0007669"/>
    <property type="project" value="InterPro"/>
</dbReference>
<feature type="transmembrane region" description="Helical" evidence="6">
    <location>
        <begin position="132"/>
        <end position="153"/>
    </location>
</feature>
<evidence type="ECO:0000256" key="1">
    <source>
        <dbReference type="ARBA" id="ARBA00004651"/>
    </source>
</evidence>
<dbReference type="AlphaFoldDB" id="A0A3B1A0I3"/>
<reference evidence="8" key="1">
    <citation type="submission" date="2018-06" db="EMBL/GenBank/DDBJ databases">
        <authorList>
            <person name="Zhirakovskaya E."/>
        </authorList>
    </citation>
    <scope>NUCLEOTIDE SEQUENCE</scope>
</reference>
<evidence type="ECO:0000313" key="8">
    <source>
        <dbReference type="EMBL" id="VAW93107.1"/>
    </source>
</evidence>
<feature type="transmembrane region" description="Helical" evidence="6">
    <location>
        <begin position="207"/>
        <end position="225"/>
    </location>
</feature>
<keyword evidence="2" id="KW-1003">Cell membrane</keyword>
<feature type="transmembrane region" description="Helical" evidence="6">
    <location>
        <begin position="410"/>
        <end position="433"/>
    </location>
</feature>
<feature type="transmembrane region" description="Helical" evidence="6">
    <location>
        <begin position="77"/>
        <end position="97"/>
    </location>
</feature>
<protein>
    <submittedName>
        <fullName evidence="8">Na(+) H(+) antiporter subunit D</fullName>
    </submittedName>
</protein>
<sequence>MISHLPILQVIIPLLASPLCLILKHARVVSIFATFVSALSMIISILLLQDVLENGVISYQLGDWKSTWGIEYRIDQLNAYLLVLISSISTIVLVYANKSIQREIPRDRQIFFYIAYLLCLTGLLGICATGDVFNVFVFLEISSLSSYTLISLGKDRRALLASYQYLIMGTIGATFILIGIGLMYVMTGTLNMHDLSERLPNVADTRTIYSAFAFFLVGVCLKLALFPLHYWLPNAYCYAPSAVTAFLAATATKVAIYILIRFSFSVFGVEFAFNTIPLQNILLTLGLLGIFSASITAIYQTNVKRLFAYSSIAQIAYMILAFSMHSATGLMAMLIHLFNHALMKGALFLALGAVVYKVGSVDIKDFHGLGKKMPWTMAAIVIAGFSLIGVPLTAGFISKWYLVLAAFENSWWPVVLLILLGSLLALIYVWRIIEAAYFTVEDIDNNKPIITSEAPLQLLVPIWILVIANIYFGIDTRYTVGLTRLISQTLFGVTS</sequence>
<feature type="transmembrane region" description="Helical" evidence="6">
    <location>
        <begin position="109"/>
        <end position="126"/>
    </location>
</feature>
<proteinExistence type="predicted"/>
<name>A0A3B1A0I3_9ZZZZ</name>
<dbReference type="PRINTS" id="PR01437">
    <property type="entry name" value="NUOXDRDTASE4"/>
</dbReference>
<feature type="transmembrane region" description="Helical" evidence="6">
    <location>
        <begin position="28"/>
        <end position="48"/>
    </location>
</feature>
<comment type="subcellular location">
    <subcellularLocation>
        <location evidence="1">Cell membrane</location>
        <topology evidence="1">Multi-pass membrane protein</topology>
    </subcellularLocation>
</comment>
<feature type="transmembrane region" description="Helical" evidence="6">
    <location>
        <begin position="165"/>
        <end position="187"/>
    </location>
</feature>
<dbReference type="EMBL" id="UOFS01000013">
    <property type="protein sequence ID" value="VAW93107.1"/>
    <property type="molecule type" value="Genomic_DNA"/>
</dbReference>
<feature type="transmembrane region" description="Helical" evidence="6">
    <location>
        <begin position="237"/>
        <end position="260"/>
    </location>
</feature>
<dbReference type="InterPro" id="IPR050586">
    <property type="entry name" value="CPA3_Na-H_Antiporter_D"/>
</dbReference>
<evidence type="ECO:0000256" key="2">
    <source>
        <dbReference type="ARBA" id="ARBA00022475"/>
    </source>
</evidence>
<feature type="transmembrane region" description="Helical" evidence="6">
    <location>
        <begin position="6"/>
        <end position="23"/>
    </location>
</feature>